<keyword evidence="3" id="KW-1185">Reference proteome</keyword>
<dbReference type="PANTHER" id="PTHR42912:SF80">
    <property type="entry name" value="METHYLTRANSFERASE DOMAIN-CONTAINING PROTEIN"/>
    <property type="match status" value="1"/>
</dbReference>
<dbReference type="AlphaFoldDB" id="A0A9Q1I1M2"/>
<evidence type="ECO:0000313" key="3">
    <source>
        <dbReference type="Proteomes" id="UP001152803"/>
    </source>
</evidence>
<dbReference type="InterPro" id="IPR013216">
    <property type="entry name" value="Methyltransf_11"/>
</dbReference>
<sequence>MDEYGHAGQRWGPTGMANSSRTFADIRSVVLSAHNNKCDEGFYNNWAENYDQDLEILDYHAPLLVAECLSSAFEGEREKAVVLDVACGTGLACSSLQKKGFQYFVGLDSSAKMLEVAKRKGLYQELKQCLLGPSALPIKAGTCDVVIAVGALSCTHLPVTIVRELWQVAKPGGYVCVTTRGNESNKEYKNHLERILSEMEMEGLWNRISVMEVERWEKAVCDAESEYIPGAVYLYRKSEK</sequence>
<evidence type="ECO:0000259" key="1">
    <source>
        <dbReference type="Pfam" id="PF08241"/>
    </source>
</evidence>
<evidence type="ECO:0000313" key="2">
    <source>
        <dbReference type="EMBL" id="KAJ8276021.1"/>
    </source>
</evidence>
<dbReference type="Gene3D" id="3.40.50.150">
    <property type="entry name" value="Vaccinia Virus protein VP39"/>
    <property type="match status" value="1"/>
</dbReference>
<reference evidence="2" key="1">
    <citation type="journal article" date="2023" name="Science">
        <title>Genome structures resolve the early diversification of teleost fishes.</title>
        <authorList>
            <person name="Parey E."/>
            <person name="Louis A."/>
            <person name="Montfort J."/>
            <person name="Bouchez O."/>
            <person name="Roques C."/>
            <person name="Iampietro C."/>
            <person name="Lluch J."/>
            <person name="Castinel A."/>
            <person name="Donnadieu C."/>
            <person name="Desvignes T."/>
            <person name="Floi Bucao C."/>
            <person name="Jouanno E."/>
            <person name="Wen M."/>
            <person name="Mejri S."/>
            <person name="Dirks R."/>
            <person name="Jansen H."/>
            <person name="Henkel C."/>
            <person name="Chen W.J."/>
            <person name="Zahm M."/>
            <person name="Cabau C."/>
            <person name="Klopp C."/>
            <person name="Thompson A.W."/>
            <person name="Robinson-Rechavi M."/>
            <person name="Braasch I."/>
            <person name="Lecointre G."/>
            <person name="Bobe J."/>
            <person name="Postlethwait J.H."/>
            <person name="Berthelot C."/>
            <person name="Roest Crollius H."/>
            <person name="Guiguen Y."/>
        </authorList>
    </citation>
    <scope>NUCLEOTIDE SEQUENCE</scope>
    <source>
        <strain evidence="2">Concon-B</strain>
    </source>
</reference>
<dbReference type="OrthoDB" id="3647at2759"/>
<dbReference type="InterPro" id="IPR029063">
    <property type="entry name" value="SAM-dependent_MTases_sf"/>
</dbReference>
<dbReference type="PANTHER" id="PTHR42912">
    <property type="entry name" value="METHYLTRANSFERASE"/>
    <property type="match status" value="1"/>
</dbReference>
<dbReference type="Pfam" id="PF08241">
    <property type="entry name" value="Methyltransf_11"/>
    <property type="match status" value="1"/>
</dbReference>
<proteinExistence type="predicted"/>
<name>A0A9Q1I1M2_CONCO</name>
<dbReference type="CDD" id="cd02440">
    <property type="entry name" value="AdoMet_MTases"/>
    <property type="match status" value="1"/>
</dbReference>
<feature type="domain" description="Methyltransferase type 11" evidence="1">
    <location>
        <begin position="83"/>
        <end position="176"/>
    </location>
</feature>
<dbReference type="Proteomes" id="UP001152803">
    <property type="component" value="Unassembled WGS sequence"/>
</dbReference>
<organism evidence="2 3">
    <name type="scientific">Conger conger</name>
    <name type="common">Conger eel</name>
    <name type="synonym">Muraena conger</name>
    <dbReference type="NCBI Taxonomy" id="82655"/>
    <lineage>
        <taxon>Eukaryota</taxon>
        <taxon>Metazoa</taxon>
        <taxon>Chordata</taxon>
        <taxon>Craniata</taxon>
        <taxon>Vertebrata</taxon>
        <taxon>Euteleostomi</taxon>
        <taxon>Actinopterygii</taxon>
        <taxon>Neopterygii</taxon>
        <taxon>Teleostei</taxon>
        <taxon>Anguilliformes</taxon>
        <taxon>Congridae</taxon>
        <taxon>Conger</taxon>
    </lineage>
</organism>
<dbReference type="EMBL" id="JAFJMO010000005">
    <property type="protein sequence ID" value="KAJ8276021.1"/>
    <property type="molecule type" value="Genomic_DNA"/>
</dbReference>
<protein>
    <recommendedName>
        <fullName evidence="1">Methyltransferase type 11 domain-containing protein</fullName>
    </recommendedName>
</protein>
<accession>A0A9Q1I1M2</accession>
<comment type="caution">
    <text evidence="2">The sequence shown here is derived from an EMBL/GenBank/DDBJ whole genome shotgun (WGS) entry which is preliminary data.</text>
</comment>
<gene>
    <name evidence="2" type="ORF">COCON_G00077730</name>
</gene>
<dbReference type="GO" id="GO:0008757">
    <property type="term" value="F:S-adenosylmethionine-dependent methyltransferase activity"/>
    <property type="evidence" value="ECO:0007669"/>
    <property type="project" value="InterPro"/>
</dbReference>
<dbReference type="InterPro" id="IPR050508">
    <property type="entry name" value="Methyltransf_Superfamily"/>
</dbReference>
<dbReference type="SUPFAM" id="SSF53335">
    <property type="entry name" value="S-adenosyl-L-methionine-dependent methyltransferases"/>
    <property type="match status" value="1"/>
</dbReference>